<dbReference type="Gene3D" id="2.130.10.10">
    <property type="entry name" value="YVTN repeat-like/Quinoprotein amine dehydrogenase"/>
    <property type="match status" value="1"/>
</dbReference>
<accession>A0A6C0EQT9</accession>
<evidence type="ECO:0008006" key="2">
    <source>
        <dbReference type="Google" id="ProtNLM"/>
    </source>
</evidence>
<name>A0A6C0EQT9_9ZZZZ</name>
<protein>
    <recommendedName>
        <fullName evidence="2">Exo-alpha-sialidase</fullName>
    </recommendedName>
</protein>
<organism evidence="1">
    <name type="scientific">viral metagenome</name>
    <dbReference type="NCBI Taxonomy" id="1070528"/>
    <lineage>
        <taxon>unclassified sequences</taxon>
        <taxon>metagenomes</taxon>
        <taxon>organismal metagenomes</taxon>
    </lineage>
</organism>
<dbReference type="InterPro" id="IPR015943">
    <property type="entry name" value="WD40/YVTN_repeat-like_dom_sf"/>
</dbReference>
<sequence length="380" mass="41032">MAFSSISTIHSMINKKKNVSGGPFSGSVQLLSMDGQDSRSISSTWMSINGTGNYLIAVSYYDSARQSLPKSVSYLSTNAGSTWSRMTSTPTNEGSNFRQASISRDGRFRLYTVNALESSQTFSSNDYGTNYTSSTLYTLQGAFVSDDGNVKLASSNSNGSFNDSGYIYRIYNAPTENTFSARVGNQMARGPIKGSSNGQYVMNQSGSQGMQFSTNYGANWSQLTQTNGLNGSTNSNMVDMAISGDGQYMIISGSGYKLWKTSNYGTIWTTITASNTLVNGLPNTSTYTSTTNTWGACTISKTGQYMSVAGYFNEGGTFGTNVYVFVSSDYGSNWISKQINLNSTSTDPALQTSTMSYNDTGVPNKIFIATYGQGIFYIDF</sequence>
<proteinExistence type="predicted"/>
<dbReference type="EMBL" id="MN738924">
    <property type="protein sequence ID" value="QHT31564.1"/>
    <property type="molecule type" value="Genomic_DNA"/>
</dbReference>
<evidence type="ECO:0000313" key="1">
    <source>
        <dbReference type="EMBL" id="QHT31564.1"/>
    </source>
</evidence>
<dbReference type="AlphaFoldDB" id="A0A6C0EQT9"/>
<reference evidence="1" key="1">
    <citation type="journal article" date="2020" name="Nature">
        <title>Giant virus diversity and host interactions through global metagenomics.</title>
        <authorList>
            <person name="Schulz F."/>
            <person name="Roux S."/>
            <person name="Paez-Espino D."/>
            <person name="Jungbluth S."/>
            <person name="Walsh D.A."/>
            <person name="Denef V.J."/>
            <person name="McMahon K.D."/>
            <person name="Konstantinidis K.T."/>
            <person name="Eloe-Fadrosh E.A."/>
            <person name="Kyrpides N.C."/>
            <person name="Woyke T."/>
        </authorList>
    </citation>
    <scope>NUCLEOTIDE SEQUENCE</scope>
    <source>
        <strain evidence="1">GVMAG-M-3300009155-48</strain>
    </source>
</reference>
<dbReference type="SUPFAM" id="SSF110296">
    <property type="entry name" value="Oligoxyloglucan reducing end-specific cellobiohydrolase"/>
    <property type="match status" value="1"/>
</dbReference>